<evidence type="ECO:0000259" key="2">
    <source>
        <dbReference type="Pfam" id="PF12898"/>
    </source>
</evidence>
<feature type="domain" description="Stc1" evidence="2">
    <location>
        <begin position="37"/>
        <end position="121"/>
    </location>
</feature>
<feature type="compositionally biased region" description="Acidic residues" evidence="1">
    <location>
        <begin position="139"/>
        <end position="154"/>
    </location>
</feature>
<reference evidence="3 4" key="1">
    <citation type="submission" date="2013-05" db="EMBL/GenBank/DDBJ databases">
        <title>Drechslerella stenobrocha genome reveals carnivorous origination and mechanical trapping mechanism of predatory fungi.</title>
        <authorList>
            <person name="Liu X."/>
            <person name="Zhang W."/>
            <person name="Liu K."/>
        </authorList>
    </citation>
    <scope>NUCLEOTIDE SEQUENCE [LARGE SCALE GENOMIC DNA]</scope>
    <source>
        <strain evidence="3 4">248</strain>
    </source>
</reference>
<dbReference type="Pfam" id="PF12898">
    <property type="entry name" value="Stc1"/>
    <property type="match status" value="1"/>
</dbReference>
<feature type="compositionally biased region" description="Polar residues" evidence="1">
    <location>
        <begin position="211"/>
        <end position="222"/>
    </location>
</feature>
<feature type="compositionally biased region" description="Polar residues" evidence="1">
    <location>
        <begin position="172"/>
        <end position="195"/>
    </location>
</feature>
<keyword evidence="4" id="KW-1185">Reference proteome</keyword>
<dbReference type="AlphaFoldDB" id="W7I5D9"/>
<name>W7I5D9_9PEZI</name>
<evidence type="ECO:0000313" key="4">
    <source>
        <dbReference type="Proteomes" id="UP000024837"/>
    </source>
</evidence>
<organism evidence="3 4">
    <name type="scientific">Drechslerella stenobrocha 248</name>
    <dbReference type="NCBI Taxonomy" id="1043628"/>
    <lineage>
        <taxon>Eukaryota</taxon>
        <taxon>Fungi</taxon>
        <taxon>Dikarya</taxon>
        <taxon>Ascomycota</taxon>
        <taxon>Pezizomycotina</taxon>
        <taxon>Orbiliomycetes</taxon>
        <taxon>Orbiliales</taxon>
        <taxon>Orbiliaceae</taxon>
        <taxon>Drechslerella</taxon>
    </lineage>
</organism>
<dbReference type="Proteomes" id="UP000024837">
    <property type="component" value="Unassembled WGS sequence"/>
</dbReference>
<feature type="region of interest" description="Disordered" evidence="1">
    <location>
        <begin position="1"/>
        <end position="27"/>
    </location>
</feature>
<evidence type="ECO:0000313" key="3">
    <source>
        <dbReference type="EMBL" id="EWC47682.1"/>
    </source>
</evidence>
<dbReference type="InterPro" id="IPR024630">
    <property type="entry name" value="Stc1"/>
</dbReference>
<feature type="compositionally biased region" description="Low complexity" evidence="1">
    <location>
        <begin position="17"/>
        <end position="27"/>
    </location>
</feature>
<evidence type="ECO:0000256" key="1">
    <source>
        <dbReference type="SAM" id="MobiDB-lite"/>
    </source>
</evidence>
<dbReference type="OrthoDB" id="3514033at2759"/>
<feature type="region of interest" description="Disordered" evidence="1">
    <location>
        <begin position="131"/>
        <end position="312"/>
    </location>
</feature>
<accession>W7I5D9</accession>
<protein>
    <recommendedName>
        <fullName evidence="2">Stc1 domain-containing protein</fullName>
    </recommendedName>
</protein>
<dbReference type="HOGENOM" id="CLU_891435_0_0_1"/>
<dbReference type="EMBL" id="KI966409">
    <property type="protein sequence ID" value="EWC47682.1"/>
    <property type="molecule type" value="Genomic_DNA"/>
</dbReference>
<proteinExistence type="predicted"/>
<gene>
    <name evidence="3" type="ORF">DRE_03302</name>
</gene>
<sequence length="312" mass="34317">MPPPQLPKIDKNLYNQGSSRGSNSASGRISYPDNIVCYVCNREKPQSQYSTRQLTRWRSTIYQPYAPGGRVRGEARTTCKACTPDQTTELTCIVCGETNGLSHFANAQRKNPDRARCKVCIKEQSKVAIDLDPQHSDVDTDSDDEDDDELDLDFDTGKPIIKNQPTKAKKATNGSTTNSLTWDNLASLDSGSNNEDIPGGWSTKKSGKLASETQSNFSYQANSRDHDESSRSALSTIAPRDRTNMSKSGWAKPQKIKKKNNPESQNSGYSGSGFGSDDDADGGSNATSSGYRVRKPKLNSEFDTDPWSSRYK</sequence>